<keyword evidence="1" id="KW-1133">Transmembrane helix</keyword>
<keyword evidence="1" id="KW-0472">Membrane</keyword>
<gene>
    <name evidence="2" type="ORF">QRD43_20905</name>
</gene>
<sequence>MALHGAEAVTLRGFNAEPLPPNWMRNDVSFVAASVGPTDLMRAEQKRHRTTLTLLVASALAAQVALLLTWVVLRPHTNDDSTNTGKAWHVSAVQARGVEVSTGGISGQRPITAFVPVGSRLPTGEVLQSTVPEKNAYITSTATVVLRPTQR</sequence>
<keyword evidence="1" id="KW-0812">Transmembrane</keyword>
<dbReference type="Proteomes" id="UP001238603">
    <property type="component" value="Unassembled WGS sequence"/>
</dbReference>
<feature type="transmembrane region" description="Helical" evidence="1">
    <location>
        <begin position="51"/>
        <end position="73"/>
    </location>
</feature>
<keyword evidence="3" id="KW-1185">Reference proteome</keyword>
<evidence type="ECO:0000313" key="2">
    <source>
        <dbReference type="EMBL" id="MDL5034375.1"/>
    </source>
</evidence>
<protein>
    <recommendedName>
        <fullName evidence="4">SAF domain-containing protein</fullName>
    </recommendedName>
</protein>
<name>A0ABT7LQH0_9BURK</name>
<dbReference type="EMBL" id="JASVDS010000008">
    <property type="protein sequence ID" value="MDL5034375.1"/>
    <property type="molecule type" value="Genomic_DNA"/>
</dbReference>
<evidence type="ECO:0008006" key="4">
    <source>
        <dbReference type="Google" id="ProtNLM"/>
    </source>
</evidence>
<organism evidence="2 3">
    <name type="scientific">Roseateles subflavus</name>
    <dbReference type="NCBI Taxonomy" id="3053353"/>
    <lineage>
        <taxon>Bacteria</taxon>
        <taxon>Pseudomonadati</taxon>
        <taxon>Pseudomonadota</taxon>
        <taxon>Betaproteobacteria</taxon>
        <taxon>Burkholderiales</taxon>
        <taxon>Sphaerotilaceae</taxon>
        <taxon>Roseateles</taxon>
    </lineage>
</organism>
<evidence type="ECO:0000256" key="1">
    <source>
        <dbReference type="SAM" id="Phobius"/>
    </source>
</evidence>
<comment type="caution">
    <text evidence="2">The sequence shown here is derived from an EMBL/GenBank/DDBJ whole genome shotgun (WGS) entry which is preliminary data.</text>
</comment>
<proteinExistence type="predicted"/>
<reference evidence="2 3" key="1">
    <citation type="submission" date="2023-06" db="EMBL/GenBank/DDBJ databases">
        <title>Pelomonas sp. APW6 16S ribosomal RNA gene genome sequencing and assembly.</title>
        <authorList>
            <person name="Woo H."/>
        </authorList>
    </citation>
    <scope>NUCLEOTIDE SEQUENCE [LARGE SCALE GENOMIC DNA]</scope>
    <source>
        <strain evidence="2 3">APW6</strain>
    </source>
</reference>
<evidence type="ECO:0000313" key="3">
    <source>
        <dbReference type="Proteomes" id="UP001238603"/>
    </source>
</evidence>
<dbReference type="RefSeq" id="WP_285984450.1">
    <property type="nucleotide sequence ID" value="NZ_JASVDS010000008.1"/>
</dbReference>
<accession>A0ABT7LQH0</accession>